<comment type="caution">
    <text evidence="6">The sequence shown here is derived from an EMBL/GenBank/DDBJ whole genome shotgun (WGS) entry which is preliminary data.</text>
</comment>
<keyword evidence="2" id="KW-0333">Golgi apparatus</keyword>
<keyword evidence="3" id="KW-0446">Lipid-binding</keyword>
<proteinExistence type="predicted"/>
<dbReference type="InterPro" id="IPR038261">
    <property type="entry name" value="GPP34-like_sf"/>
</dbReference>
<dbReference type="Gene3D" id="1.10.3630.10">
    <property type="entry name" value="yeast vps74-n-term truncation variant domain like"/>
    <property type="match status" value="1"/>
</dbReference>
<evidence type="ECO:0000256" key="5">
    <source>
        <dbReference type="SAM" id="MobiDB-lite"/>
    </source>
</evidence>
<keyword evidence="7" id="KW-1185">Reference proteome</keyword>
<gene>
    <name evidence="6" type="ORF">GCM10010357_12900</name>
</gene>
<reference evidence="6 7" key="1">
    <citation type="journal article" date="2019" name="Int. J. Syst. Evol. Microbiol.">
        <title>The Global Catalogue of Microorganisms (GCM) 10K type strain sequencing project: providing services to taxonomists for standard genome sequencing and annotation.</title>
        <authorList>
            <consortium name="The Broad Institute Genomics Platform"/>
            <consortium name="The Broad Institute Genome Sequencing Center for Infectious Disease"/>
            <person name="Wu L."/>
            <person name="Ma J."/>
        </authorList>
    </citation>
    <scope>NUCLEOTIDE SEQUENCE [LARGE SCALE GENOMIC DNA]</scope>
    <source>
        <strain evidence="6 7">JCM 4788</strain>
    </source>
</reference>
<comment type="subcellular location">
    <subcellularLocation>
        <location evidence="1">Golgi apparatus membrane</location>
        <topology evidence="1">Peripheral membrane protein</topology>
        <orientation evidence="1">Cytoplasmic side</orientation>
    </subcellularLocation>
</comment>
<keyword evidence="4" id="KW-0472">Membrane</keyword>
<evidence type="ECO:0000256" key="1">
    <source>
        <dbReference type="ARBA" id="ARBA00004255"/>
    </source>
</evidence>
<dbReference type="Proteomes" id="UP001500879">
    <property type="component" value="Unassembled WGS sequence"/>
</dbReference>
<evidence type="ECO:0000256" key="3">
    <source>
        <dbReference type="ARBA" id="ARBA00023121"/>
    </source>
</evidence>
<dbReference type="EMBL" id="BAAABX010000010">
    <property type="protein sequence ID" value="GAA0393509.1"/>
    <property type="molecule type" value="Genomic_DNA"/>
</dbReference>
<dbReference type="InterPro" id="IPR008628">
    <property type="entry name" value="GPP34-like"/>
</dbReference>
<accession>A0ABN0YF50</accession>
<evidence type="ECO:0000313" key="7">
    <source>
        <dbReference type="Proteomes" id="UP001500879"/>
    </source>
</evidence>
<organism evidence="6 7">
    <name type="scientific">Streptomyces luteireticuli</name>
    <dbReference type="NCBI Taxonomy" id="173858"/>
    <lineage>
        <taxon>Bacteria</taxon>
        <taxon>Bacillati</taxon>
        <taxon>Actinomycetota</taxon>
        <taxon>Actinomycetes</taxon>
        <taxon>Kitasatosporales</taxon>
        <taxon>Streptomycetaceae</taxon>
        <taxon>Streptomyces</taxon>
    </lineage>
</organism>
<sequence>MDVTTPRDLMITVLDAPAGRPVAQGELSLALAGAELIDLLAAGAVTLDDDRIVPGPGPVPSDPVADRATAALIIQEPYETVEDRLWRRGRGLAPAYLAALEAEGDLTRQRSRSHWKPFQDGRTELADTPGRRRAAARRASDEPVLATLATALGIRDRDAEDAPPPADEAVRTVLAAVDDALTELAALRQRRAIEQAAFDNIWRGN</sequence>
<evidence type="ECO:0000256" key="4">
    <source>
        <dbReference type="ARBA" id="ARBA00023136"/>
    </source>
</evidence>
<evidence type="ECO:0000313" key="6">
    <source>
        <dbReference type="EMBL" id="GAA0393509.1"/>
    </source>
</evidence>
<protein>
    <submittedName>
        <fullName evidence="6">GPP34 family phosphoprotein</fullName>
    </submittedName>
</protein>
<name>A0ABN0YF50_9ACTN</name>
<dbReference type="Pfam" id="PF05719">
    <property type="entry name" value="GPP34"/>
    <property type="match status" value="1"/>
</dbReference>
<evidence type="ECO:0000256" key="2">
    <source>
        <dbReference type="ARBA" id="ARBA00023034"/>
    </source>
</evidence>
<feature type="region of interest" description="Disordered" evidence="5">
    <location>
        <begin position="108"/>
        <end position="138"/>
    </location>
</feature>